<sequence>MKKHKRIFTVGLAIGVALAFAGCGRTEQVAQIPQPQVVQQAAPAAAGQPVIVNAAPAQSGGGMGDMLMGGAIGYLLGSSGNRSAPVHEERRVTNVTNVTKHYHVTEAPKPAAPAAQAATPAATPAPAPAKPAYAPTYANKPAAPTASYSPSYASKSSTSSSSSSSSWSRPSSSSYSSMSRSSSSSFSSGRR</sequence>
<gene>
    <name evidence="3" type="ORF">C0Q88_07415</name>
</gene>
<dbReference type="Proteomes" id="UP000234456">
    <property type="component" value="Unassembled WGS sequence"/>
</dbReference>
<feature type="compositionally biased region" description="Low complexity" evidence="1">
    <location>
        <begin position="109"/>
        <end position="122"/>
    </location>
</feature>
<evidence type="ECO:0000256" key="2">
    <source>
        <dbReference type="SAM" id="SignalP"/>
    </source>
</evidence>
<organism evidence="3 4">
    <name type="scientific">Ralstonia pickettii</name>
    <name type="common">Burkholderia pickettii</name>
    <dbReference type="NCBI Taxonomy" id="329"/>
    <lineage>
        <taxon>Bacteria</taxon>
        <taxon>Pseudomonadati</taxon>
        <taxon>Pseudomonadota</taxon>
        <taxon>Betaproteobacteria</taxon>
        <taxon>Burkholderiales</taxon>
        <taxon>Burkholderiaceae</taxon>
        <taxon>Ralstonia</taxon>
    </lineage>
</organism>
<protein>
    <recommendedName>
        <fullName evidence="5">Lipoprotein</fullName>
    </recommendedName>
</protein>
<accession>A0A2N4TXS7</accession>
<dbReference type="AlphaFoldDB" id="A0A2N4TXS7"/>
<feature type="chain" id="PRO_5014606805" description="Lipoprotein" evidence="2">
    <location>
        <begin position="22"/>
        <end position="191"/>
    </location>
</feature>
<proteinExistence type="predicted"/>
<evidence type="ECO:0000313" key="4">
    <source>
        <dbReference type="Proteomes" id="UP000234456"/>
    </source>
</evidence>
<dbReference type="RefSeq" id="WP_102064910.1">
    <property type="nucleotide sequence ID" value="NZ_PKQE01000001.1"/>
</dbReference>
<evidence type="ECO:0000313" key="3">
    <source>
        <dbReference type="EMBL" id="PLC44499.1"/>
    </source>
</evidence>
<keyword evidence="2" id="KW-0732">Signal</keyword>
<feature type="signal peptide" evidence="2">
    <location>
        <begin position="1"/>
        <end position="21"/>
    </location>
</feature>
<dbReference type="PROSITE" id="PS51257">
    <property type="entry name" value="PROKAR_LIPOPROTEIN"/>
    <property type="match status" value="1"/>
</dbReference>
<evidence type="ECO:0000256" key="1">
    <source>
        <dbReference type="SAM" id="MobiDB-lite"/>
    </source>
</evidence>
<comment type="caution">
    <text evidence="3">The sequence shown here is derived from an EMBL/GenBank/DDBJ whole genome shotgun (WGS) entry which is preliminary data.</text>
</comment>
<name>A0A2N4TXS7_RALPI</name>
<reference evidence="3 4" key="1">
    <citation type="submission" date="2017-12" db="EMBL/GenBank/DDBJ databases">
        <title>Draft genome sequence of Ralstonia pickettii 52.</title>
        <authorList>
            <person name="Zheng B."/>
        </authorList>
    </citation>
    <scope>NUCLEOTIDE SEQUENCE [LARGE SCALE GENOMIC DNA]</scope>
    <source>
        <strain evidence="3 4">52</strain>
    </source>
</reference>
<feature type="region of interest" description="Disordered" evidence="1">
    <location>
        <begin position="109"/>
        <end position="191"/>
    </location>
</feature>
<evidence type="ECO:0008006" key="5">
    <source>
        <dbReference type="Google" id="ProtNLM"/>
    </source>
</evidence>
<feature type="compositionally biased region" description="Low complexity" evidence="1">
    <location>
        <begin position="130"/>
        <end position="191"/>
    </location>
</feature>
<dbReference type="EMBL" id="PKQE01000001">
    <property type="protein sequence ID" value="PLC44499.1"/>
    <property type="molecule type" value="Genomic_DNA"/>
</dbReference>